<feature type="domain" description="HicB-like antitoxin of toxin-antitoxin system" evidence="1">
    <location>
        <begin position="11"/>
        <end position="100"/>
    </location>
</feature>
<dbReference type="InterPro" id="IPR031807">
    <property type="entry name" value="HicB-like"/>
</dbReference>
<dbReference type="EMBL" id="AAYG02000038">
    <property type="protein sequence ID" value="EDN75763.1"/>
    <property type="molecule type" value="Genomic_DNA"/>
</dbReference>
<dbReference type="Pfam" id="PF15919">
    <property type="entry name" value="HicB_lk_antitox"/>
    <property type="match status" value="1"/>
</dbReference>
<evidence type="ECO:0000313" key="2">
    <source>
        <dbReference type="EMBL" id="EDN75763.1"/>
    </source>
</evidence>
<evidence type="ECO:0000259" key="1">
    <source>
        <dbReference type="Pfam" id="PF15919"/>
    </source>
</evidence>
<sequence>MEVLRMEKLFYPALFHKSEEGGFWISFPDFPECFTEGDDMKQAYEMAVEALGLALVNRKEEKEEIPDPSDLDKIQNEDGTIVIVEFDMLEYQRKHNSKAVKKTLSIPEWLNEEAVSMGVNFSQVLQEALMSKLNISR</sequence>
<reference evidence="2 3" key="1">
    <citation type="submission" date="2007-04" db="EMBL/GenBank/DDBJ databases">
        <authorList>
            <person name="Fulton L."/>
            <person name="Clifton S."/>
            <person name="Fulton B."/>
            <person name="Xu J."/>
            <person name="Minx P."/>
            <person name="Pepin K.H."/>
            <person name="Johnson M."/>
            <person name="Thiruvilangam P."/>
            <person name="Bhonagiri V."/>
            <person name="Nash W.E."/>
            <person name="Mardis E.R."/>
            <person name="Wilson R.K."/>
        </authorList>
    </citation>
    <scope>NUCLEOTIDE SEQUENCE [LARGE SCALE GENOMIC DNA]</scope>
    <source>
        <strain evidence="2 3">ATCC 29149</strain>
    </source>
</reference>
<reference evidence="2 3" key="2">
    <citation type="submission" date="2007-06" db="EMBL/GenBank/DDBJ databases">
        <title>Draft genome sequence of Ruminococcus gnavus (ATCC 29149).</title>
        <authorList>
            <person name="Sudarsanam P."/>
            <person name="Ley R."/>
            <person name="Guruge J."/>
            <person name="Turnbaugh P.J."/>
            <person name="Mahowald M."/>
            <person name="Liep D."/>
            <person name="Gordon J."/>
        </authorList>
    </citation>
    <scope>NUCLEOTIDE SEQUENCE [LARGE SCALE GENOMIC DNA]</scope>
    <source>
        <strain evidence="2 3">ATCC 29149</strain>
    </source>
</reference>
<dbReference type="Gene3D" id="3.30.160.250">
    <property type="match status" value="1"/>
</dbReference>
<comment type="caution">
    <text evidence="2">The sequence shown here is derived from an EMBL/GenBank/DDBJ whole genome shotgun (WGS) entry which is preliminary data.</text>
</comment>
<dbReference type="Proteomes" id="UP000004410">
    <property type="component" value="Unassembled WGS sequence"/>
</dbReference>
<evidence type="ECO:0000313" key="3">
    <source>
        <dbReference type="Proteomes" id="UP000004410"/>
    </source>
</evidence>
<organism evidence="2 3">
    <name type="scientific">Mediterraneibacter gnavus (strain ATCC 29149 / DSM 114966 / JCM 6515 / VPI C7-9)</name>
    <name type="common">Ruminococcus gnavus</name>
    <dbReference type="NCBI Taxonomy" id="411470"/>
    <lineage>
        <taxon>Bacteria</taxon>
        <taxon>Bacillati</taxon>
        <taxon>Bacillota</taxon>
        <taxon>Clostridia</taxon>
        <taxon>Lachnospirales</taxon>
        <taxon>Lachnospiraceae</taxon>
        <taxon>Mediterraneibacter</taxon>
    </lineage>
</organism>
<name>A7B8J3_MEDG7</name>
<accession>A7B8J3</accession>
<dbReference type="PaxDb" id="411470-RUMGNA_03915"/>
<proteinExistence type="predicted"/>
<dbReference type="SUPFAM" id="SSF143100">
    <property type="entry name" value="TTHA1013/TTHA0281-like"/>
    <property type="match status" value="1"/>
</dbReference>
<dbReference type="InterPro" id="IPR035069">
    <property type="entry name" value="TTHA1013/TTHA0281-like"/>
</dbReference>
<protein>
    <submittedName>
        <fullName evidence="2">Toxin-antitoxin system, antitoxin component, HicB family</fullName>
    </submittedName>
</protein>
<dbReference type="AlphaFoldDB" id="A7B8J3"/>
<dbReference type="eggNOG" id="COG1598">
    <property type="taxonomic scope" value="Bacteria"/>
</dbReference>
<gene>
    <name evidence="2" type="ORF">RUMGNA_03915</name>
</gene>